<gene>
    <name evidence="3" type="ORF">DFH08DRAFT_688347</name>
</gene>
<sequence>MRVKQIWDYLPLPAKAKLVWDRLTFSKLTTAYVIFSLVHFALQISLQVRAFTINADAATLLFSIALQGNATNSSFPTAGNNKIRMCAYVPTNLDTDNCTVVYNGIPLHNSPYDSDSYAAYGNNDAANIAANAAADAAAFAGVSPSASSSSASLSSSASATPSASSVSVSASASASAPAPALPSQVVVIVTELVTASPTKVVAPAPTSAIKRNVVGSFYPHILPHAKVLLANSTTVQVNITGEGYINYPLNLDRGCMWSLNWPVSILDNTKREDIVFIAFQFWVLGMSAVALLNESIPHIIASLLTHVLATGWSGFQISHTATFRRDFNHYITDGACAGVPSLLPNYWHQRANAEIPTLALNVAALLVSSVLTWKLVKSFGWQTFKRVGASLTINRVYKLVLLLSITLQLSLFFMGVTVSLFLDQLFNGWAGHLAWNATLYKIGFIITGVILIPWLMLGWFSVRREKRVGMIVFLGLSVCYLVGWGIMFLSTTFRWTFRTWFYFGIMSSASVFLALMSFVLGVVCRLNFGKGLLRYLNAHESLPGDDFTPVTHGSGDPEKVAFPSNEKPVPTYSATFGSGSEVPVPSQMFRSSPQLGPRFFNSSAEPFESSRNTSPISPPMAALTRSTTKDSYQSNHTAAPGKRDSDRSFGSLNSYYDYSSDSTHKRQDSEANTIGNKRWVIDD</sequence>
<dbReference type="InterPro" id="IPR040410">
    <property type="entry name" value="UPF0658_Golgi"/>
</dbReference>
<dbReference type="PANTHER" id="PTHR34391:SF2">
    <property type="entry name" value="TRP C-TERMINAL DOMAIN-CONTAINING PROTEIN"/>
    <property type="match status" value="1"/>
</dbReference>
<protein>
    <submittedName>
        <fullName evidence="3">Uncharacterized protein</fullName>
    </submittedName>
</protein>
<evidence type="ECO:0000256" key="2">
    <source>
        <dbReference type="SAM" id="Phobius"/>
    </source>
</evidence>
<feature type="compositionally biased region" description="Polar residues" evidence="1">
    <location>
        <begin position="624"/>
        <end position="637"/>
    </location>
</feature>
<evidence type="ECO:0000256" key="1">
    <source>
        <dbReference type="SAM" id="MobiDB-lite"/>
    </source>
</evidence>
<comment type="caution">
    <text evidence="3">The sequence shown here is derived from an EMBL/GenBank/DDBJ whole genome shotgun (WGS) entry which is preliminary data.</text>
</comment>
<name>A0AAD7AF12_9AGAR</name>
<organism evidence="3 4">
    <name type="scientific">Mycena albidolilacea</name>
    <dbReference type="NCBI Taxonomy" id="1033008"/>
    <lineage>
        <taxon>Eukaryota</taxon>
        <taxon>Fungi</taxon>
        <taxon>Dikarya</taxon>
        <taxon>Basidiomycota</taxon>
        <taxon>Agaricomycotina</taxon>
        <taxon>Agaricomycetes</taxon>
        <taxon>Agaricomycetidae</taxon>
        <taxon>Agaricales</taxon>
        <taxon>Marasmiineae</taxon>
        <taxon>Mycenaceae</taxon>
        <taxon>Mycena</taxon>
    </lineage>
</organism>
<feature type="compositionally biased region" description="Polar residues" evidence="1">
    <location>
        <begin position="600"/>
        <end position="615"/>
    </location>
</feature>
<accession>A0AAD7AF12</accession>
<dbReference type="EMBL" id="JARIHO010000008">
    <property type="protein sequence ID" value="KAJ7356931.1"/>
    <property type="molecule type" value="Genomic_DNA"/>
</dbReference>
<feature type="transmembrane region" description="Helical" evidence="2">
    <location>
        <begin position="396"/>
        <end position="422"/>
    </location>
</feature>
<feature type="region of interest" description="Disordered" evidence="1">
    <location>
        <begin position="600"/>
        <end position="683"/>
    </location>
</feature>
<feature type="transmembrane region" description="Helical" evidence="2">
    <location>
        <begin position="500"/>
        <end position="524"/>
    </location>
</feature>
<dbReference type="AlphaFoldDB" id="A0AAD7AF12"/>
<reference evidence="3" key="1">
    <citation type="submission" date="2023-03" db="EMBL/GenBank/DDBJ databases">
        <title>Massive genome expansion in bonnet fungi (Mycena s.s.) driven by repeated elements and novel gene families across ecological guilds.</title>
        <authorList>
            <consortium name="Lawrence Berkeley National Laboratory"/>
            <person name="Harder C.B."/>
            <person name="Miyauchi S."/>
            <person name="Viragh M."/>
            <person name="Kuo A."/>
            <person name="Thoen E."/>
            <person name="Andreopoulos B."/>
            <person name="Lu D."/>
            <person name="Skrede I."/>
            <person name="Drula E."/>
            <person name="Henrissat B."/>
            <person name="Morin E."/>
            <person name="Kohler A."/>
            <person name="Barry K."/>
            <person name="LaButti K."/>
            <person name="Morin E."/>
            <person name="Salamov A."/>
            <person name="Lipzen A."/>
            <person name="Mereny Z."/>
            <person name="Hegedus B."/>
            <person name="Baldrian P."/>
            <person name="Stursova M."/>
            <person name="Weitz H."/>
            <person name="Taylor A."/>
            <person name="Grigoriev I.V."/>
            <person name="Nagy L.G."/>
            <person name="Martin F."/>
            <person name="Kauserud H."/>
        </authorList>
    </citation>
    <scope>NUCLEOTIDE SEQUENCE</scope>
    <source>
        <strain evidence="3">CBHHK002</strain>
    </source>
</reference>
<dbReference type="PANTHER" id="PTHR34391">
    <property type="entry name" value="UPF0658 GOLGI APPARATUS MEMBRANE PROTEIN C1952.10C-RELATED"/>
    <property type="match status" value="1"/>
</dbReference>
<feature type="region of interest" description="Disordered" evidence="1">
    <location>
        <begin position="547"/>
        <end position="567"/>
    </location>
</feature>
<evidence type="ECO:0000313" key="4">
    <source>
        <dbReference type="Proteomes" id="UP001218218"/>
    </source>
</evidence>
<keyword evidence="4" id="KW-1185">Reference proteome</keyword>
<dbReference type="Proteomes" id="UP001218218">
    <property type="component" value="Unassembled WGS sequence"/>
</dbReference>
<dbReference type="GO" id="GO:0005794">
    <property type="term" value="C:Golgi apparatus"/>
    <property type="evidence" value="ECO:0007669"/>
    <property type="project" value="TreeGrafter"/>
</dbReference>
<feature type="transmembrane region" description="Helical" evidence="2">
    <location>
        <begin position="442"/>
        <end position="461"/>
    </location>
</feature>
<feature type="transmembrane region" description="Helical" evidence="2">
    <location>
        <begin position="298"/>
        <end position="315"/>
    </location>
</feature>
<keyword evidence="2" id="KW-0472">Membrane</keyword>
<keyword evidence="2" id="KW-1133">Transmembrane helix</keyword>
<keyword evidence="2" id="KW-0812">Transmembrane</keyword>
<proteinExistence type="predicted"/>
<evidence type="ECO:0000313" key="3">
    <source>
        <dbReference type="EMBL" id="KAJ7356931.1"/>
    </source>
</evidence>
<feature type="transmembrane region" description="Helical" evidence="2">
    <location>
        <begin position="468"/>
        <end position="488"/>
    </location>
</feature>
<feature type="transmembrane region" description="Helical" evidence="2">
    <location>
        <begin position="274"/>
        <end position="292"/>
    </location>
</feature>